<evidence type="ECO:0000313" key="9">
    <source>
        <dbReference type="Proteomes" id="UP001054821"/>
    </source>
</evidence>
<evidence type="ECO:0000313" key="6">
    <source>
        <dbReference type="EMBL" id="KAI5355835.1"/>
    </source>
</evidence>
<reference evidence="8" key="2">
    <citation type="journal article" date="2020" name="Plant J.">
        <title>Transposons played a major role in the diversification between the closely related almond and peach genomes: results from the almond genome sequence.</title>
        <authorList>
            <person name="Alioto T."/>
            <person name="Alexiou K.G."/>
            <person name="Bardil A."/>
            <person name="Barteri F."/>
            <person name="Castanera R."/>
            <person name="Cruz F."/>
            <person name="Dhingra A."/>
            <person name="Duval H."/>
            <person name="Fernandez I Marti A."/>
            <person name="Frias L."/>
            <person name="Galan B."/>
            <person name="Garcia J.L."/>
            <person name="Howad W."/>
            <person name="Gomez-Garrido J."/>
            <person name="Gut M."/>
            <person name="Julca I."/>
            <person name="Morata J."/>
            <person name="Puigdomenech P."/>
            <person name="Ribeca P."/>
            <person name="Rubio Cabetas M.J."/>
            <person name="Vlasova A."/>
            <person name="Wirthensohn M."/>
            <person name="Garcia-Mas J."/>
            <person name="Gabaldon T."/>
            <person name="Casacuberta J.M."/>
            <person name="Arus P."/>
        </authorList>
    </citation>
    <scope>NUCLEOTIDE SEQUENCE [LARGE SCALE GENOMIC DNA]</scope>
    <source>
        <strain evidence="8">cv. Texas</strain>
    </source>
</reference>
<evidence type="ECO:0000313" key="7">
    <source>
        <dbReference type="EMBL" id="VVA20250.1"/>
    </source>
</evidence>
<dbReference type="GO" id="GO:0006952">
    <property type="term" value="P:defense response"/>
    <property type="evidence" value="ECO:0007669"/>
    <property type="project" value="UniProtKB-KW"/>
</dbReference>
<keyword evidence="1" id="KW-0677">Repeat</keyword>
<dbReference type="Gene3D" id="1.20.5.4130">
    <property type="match status" value="1"/>
</dbReference>
<evidence type="ECO:0000259" key="5">
    <source>
        <dbReference type="Pfam" id="PF18052"/>
    </source>
</evidence>
<organism evidence="7 8">
    <name type="scientific">Prunus dulcis</name>
    <name type="common">Almond</name>
    <name type="synonym">Amygdalus dulcis</name>
    <dbReference type="NCBI Taxonomy" id="3755"/>
    <lineage>
        <taxon>Eukaryota</taxon>
        <taxon>Viridiplantae</taxon>
        <taxon>Streptophyta</taxon>
        <taxon>Embryophyta</taxon>
        <taxon>Tracheophyta</taxon>
        <taxon>Spermatophyta</taxon>
        <taxon>Magnoliopsida</taxon>
        <taxon>eudicotyledons</taxon>
        <taxon>Gunneridae</taxon>
        <taxon>Pentapetalae</taxon>
        <taxon>rosids</taxon>
        <taxon>fabids</taxon>
        <taxon>Rosales</taxon>
        <taxon>Rosaceae</taxon>
        <taxon>Amygdaloideae</taxon>
        <taxon>Amygdaleae</taxon>
        <taxon>Prunus</taxon>
    </lineage>
</organism>
<dbReference type="AlphaFoldDB" id="A0A5E4EYL1"/>
<dbReference type="Gramene" id="VVA20250">
    <property type="protein sequence ID" value="VVA20250"/>
    <property type="gene ID" value="Prudul26B026540"/>
</dbReference>
<sequence>MEAVIVAPLLELLFGRLTSSVAGEVRTRRDFKKEMETLRNMLPVIQGVIEDAEEQQMKDKKVRGWLVKLKEVAYDADDLLDEISTLPLRRQLMEVTDGDTFDPIYKLFRKLGRNPNNKELFGHRLRQIRRRTSKEDYLKACNNSSSL</sequence>
<proteinExistence type="predicted"/>
<protein>
    <submittedName>
        <fullName evidence="7">PREDICTED: putative disease resistance</fullName>
    </submittedName>
</protein>
<feature type="signal peptide" evidence="4">
    <location>
        <begin position="1"/>
        <end position="23"/>
    </location>
</feature>
<dbReference type="InterPro" id="IPR041118">
    <property type="entry name" value="Rx_N"/>
</dbReference>
<gene>
    <name evidence="7" type="ORF">ALMOND_2B026540</name>
    <name evidence="6" type="ORF">L3X38_008730</name>
</gene>
<dbReference type="Pfam" id="PF18052">
    <property type="entry name" value="Rx_N"/>
    <property type="match status" value="1"/>
</dbReference>
<dbReference type="OMA" id="YLKACNN"/>
<evidence type="ECO:0000313" key="8">
    <source>
        <dbReference type="Proteomes" id="UP000327085"/>
    </source>
</evidence>
<dbReference type="EMBL" id="CABIKO010000042">
    <property type="protein sequence ID" value="VVA20250.1"/>
    <property type="molecule type" value="Genomic_DNA"/>
</dbReference>
<evidence type="ECO:0000256" key="1">
    <source>
        <dbReference type="ARBA" id="ARBA00022737"/>
    </source>
</evidence>
<reference evidence="7" key="1">
    <citation type="submission" date="2019-07" db="EMBL/GenBank/DDBJ databases">
        <authorList>
            <person name="Alioto T."/>
            <person name="Alioto T."/>
            <person name="Gomez Garrido J."/>
        </authorList>
    </citation>
    <scope>NUCLEOTIDE SEQUENCE</scope>
</reference>
<dbReference type="Proteomes" id="UP000327085">
    <property type="component" value="Chromosome 1"/>
</dbReference>
<dbReference type="Proteomes" id="UP001054821">
    <property type="component" value="Chromosome 1"/>
</dbReference>
<feature type="chain" id="PRO_5044620531" evidence="4">
    <location>
        <begin position="24"/>
        <end position="147"/>
    </location>
</feature>
<feature type="domain" description="Disease resistance N-terminal" evidence="5">
    <location>
        <begin position="10"/>
        <end position="91"/>
    </location>
</feature>
<evidence type="ECO:0000256" key="4">
    <source>
        <dbReference type="SAM" id="SignalP"/>
    </source>
</evidence>
<evidence type="ECO:0000256" key="3">
    <source>
        <dbReference type="ARBA" id="ARBA00022821"/>
    </source>
</evidence>
<keyword evidence="4" id="KW-0732">Signal</keyword>
<dbReference type="InParanoid" id="A0A5E4EYL1"/>
<keyword evidence="3" id="KW-0611">Plant defense</keyword>
<keyword evidence="9" id="KW-1185">Reference proteome</keyword>
<accession>A0A5E4EYL1</accession>
<dbReference type="EMBL" id="JAJFAZ020000001">
    <property type="protein sequence ID" value="KAI5355835.1"/>
    <property type="molecule type" value="Genomic_DNA"/>
</dbReference>
<name>A0A5E4EYL1_PRUDU</name>
<dbReference type="GO" id="GO:0000166">
    <property type="term" value="F:nucleotide binding"/>
    <property type="evidence" value="ECO:0007669"/>
    <property type="project" value="UniProtKB-KW"/>
</dbReference>
<evidence type="ECO:0000256" key="2">
    <source>
        <dbReference type="ARBA" id="ARBA00022741"/>
    </source>
</evidence>
<reference evidence="6 9" key="3">
    <citation type="journal article" date="2022" name="G3 (Bethesda)">
        <title>Whole-genome sequence and methylome profiling of the almond [Prunus dulcis (Mill.) D.A. Webb] cultivar 'Nonpareil'.</title>
        <authorList>
            <person name="D'Amico-Willman K.M."/>
            <person name="Ouma W.Z."/>
            <person name="Meulia T."/>
            <person name="Sideli G.M."/>
            <person name="Gradziel T.M."/>
            <person name="Fresnedo-Ramirez J."/>
        </authorList>
    </citation>
    <scope>NUCLEOTIDE SEQUENCE [LARGE SCALE GENOMIC DNA]</scope>
    <source>
        <strain evidence="6">Clone GOH B32 T37-40</strain>
    </source>
</reference>
<keyword evidence="2" id="KW-0547">Nucleotide-binding</keyword>